<dbReference type="RefSeq" id="WP_388308273.1">
    <property type="nucleotide sequence ID" value="NZ_JBIBDZ010000005.1"/>
</dbReference>
<reference evidence="2 3" key="1">
    <citation type="submission" date="2024-10" db="EMBL/GenBank/DDBJ databases">
        <title>The Natural Products Discovery Center: Release of the First 8490 Sequenced Strains for Exploring Actinobacteria Biosynthetic Diversity.</title>
        <authorList>
            <person name="Kalkreuter E."/>
            <person name="Kautsar S.A."/>
            <person name="Yang D."/>
            <person name="Bader C.D."/>
            <person name="Teijaro C.N."/>
            <person name="Fluegel L."/>
            <person name="Davis C.M."/>
            <person name="Simpson J.R."/>
            <person name="Lauterbach L."/>
            <person name="Steele A.D."/>
            <person name="Gui C."/>
            <person name="Meng S."/>
            <person name="Li G."/>
            <person name="Viehrig K."/>
            <person name="Ye F."/>
            <person name="Su P."/>
            <person name="Kiefer A.F."/>
            <person name="Nichols A."/>
            <person name="Cepeda A.J."/>
            <person name="Yan W."/>
            <person name="Fan B."/>
            <person name="Jiang Y."/>
            <person name="Adhikari A."/>
            <person name="Zheng C.-J."/>
            <person name="Schuster L."/>
            <person name="Cowan T.M."/>
            <person name="Smanski M.J."/>
            <person name="Chevrette M.G."/>
            <person name="De Carvalho L.P.S."/>
            <person name="Shen B."/>
        </authorList>
    </citation>
    <scope>NUCLEOTIDE SEQUENCE [LARGE SCALE GENOMIC DNA]</scope>
    <source>
        <strain evidence="2 3">NPDC012605</strain>
    </source>
</reference>
<evidence type="ECO:0000313" key="2">
    <source>
        <dbReference type="EMBL" id="MFF5920725.1"/>
    </source>
</evidence>
<protein>
    <submittedName>
        <fullName evidence="2">UL36 very large tegument protein</fullName>
    </submittedName>
</protein>
<accession>A0ABW6XTC0</accession>
<name>A0ABW6XTC0_9ACTN</name>
<keyword evidence="3" id="KW-1185">Reference proteome</keyword>
<dbReference type="Proteomes" id="UP001602370">
    <property type="component" value="Unassembled WGS sequence"/>
</dbReference>
<feature type="region of interest" description="Disordered" evidence="1">
    <location>
        <begin position="167"/>
        <end position="300"/>
    </location>
</feature>
<evidence type="ECO:0000313" key="3">
    <source>
        <dbReference type="Proteomes" id="UP001602370"/>
    </source>
</evidence>
<feature type="compositionally biased region" description="Low complexity" evidence="1">
    <location>
        <begin position="251"/>
        <end position="271"/>
    </location>
</feature>
<feature type="compositionally biased region" description="Pro residues" evidence="1">
    <location>
        <begin position="173"/>
        <end position="194"/>
    </location>
</feature>
<evidence type="ECO:0000256" key="1">
    <source>
        <dbReference type="SAM" id="MobiDB-lite"/>
    </source>
</evidence>
<sequence length="475" mass="49390">MTVYQLVVEVATFRHWLVELTRRIPSDGGWYGVFARRDPDGLRACFDGTEILPWDIVESLLQDAGEPFGGPFALRGATLYAAAAGAHDRRPGGAEALTERRELLERERRYAESRARELGDRLRAAPAPGPDDTARLENDLAWTRDDHARATARVADLTARLARLGEWAEGGAPPGPPPAPVVQADPPGPVPPPVTTASVPTAEPPVPTAEPPAPTAQSPAPIAGPPARPARTKRRPRGARYAWLDRGAEDQGPVAAPAPVLPAGGAAPRGARFGGAGQPSEAAAPGGADPAVRSDADPAEAGRAAANAVYALQRLRAQGRSGEAHALLCEALNGPAARLPALAGELHRAGLGADWSVLLWEAASLPPGRLAAVAGVLADAGRAADCDQLLRQGVARPVEELAGACAALRAEGHHREARALLTAFVRVRAPEDSARLAAEDPRGLVPQLLEAARAVSAVRESDLLHALRVAGLAGA</sequence>
<comment type="caution">
    <text evidence="2">The sequence shown here is derived from an EMBL/GenBank/DDBJ whole genome shotgun (WGS) entry which is preliminary data.</text>
</comment>
<feature type="compositionally biased region" description="Pro residues" evidence="1">
    <location>
        <begin position="202"/>
        <end position="214"/>
    </location>
</feature>
<feature type="region of interest" description="Disordered" evidence="1">
    <location>
        <begin position="114"/>
        <end position="138"/>
    </location>
</feature>
<organism evidence="2 3">
    <name type="scientific">Streptomyces flavochromogenes</name>
    <dbReference type="NCBI Taxonomy" id="68199"/>
    <lineage>
        <taxon>Bacteria</taxon>
        <taxon>Bacillati</taxon>
        <taxon>Actinomycetota</taxon>
        <taxon>Actinomycetes</taxon>
        <taxon>Kitasatosporales</taxon>
        <taxon>Streptomycetaceae</taxon>
        <taxon>Streptomyces</taxon>
    </lineage>
</organism>
<proteinExistence type="predicted"/>
<dbReference type="EMBL" id="JBIBDZ010000005">
    <property type="protein sequence ID" value="MFF5920725.1"/>
    <property type="molecule type" value="Genomic_DNA"/>
</dbReference>
<gene>
    <name evidence="2" type="ORF">ACFY8C_20630</name>
</gene>
<feature type="compositionally biased region" description="Basic and acidic residues" evidence="1">
    <location>
        <begin position="114"/>
        <end position="123"/>
    </location>
</feature>